<gene>
    <name evidence="1" type="ORF">OEA41_001893</name>
</gene>
<dbReference type="Proteomes" id="UP001276659">
    <property type="component" value="Unassembled WGS sequence"/>
</dbReference>
<organism evidence="1 2">
    <name type="scientific">Lepraria neglecta</name>
    <dbReference type="NCBI Taxonomy" id="209136"/>
    <lineage>
        <taxon>Eukaryota</taxon>
        <taxon>Fungi</taxon>
        <taxon>Dikarya</taxon>
        <taxon>Ascomycota</taxon>
        <taxon>Pezizomycotina</taxon>
        <taxon>Lecanoromycetes</taxon>
        <taxon>OSLEUM clade</taxon>
        <taxon>Lecanoromycetidae</taxon>
        <taxon>Lecanorales</taxon>
        <taxon>Lecanorineae</taxon>
        <taxon>Stereocaulaceae</taxon>
        <taxon>Lepraria</taxon>
    </lineage>
</organism>
<reference evidence="1" key="1">
    <citation type="submission" date="2022-11" db="EMBL/GenBank/DDBJ databases">
        <title>Chromosomal genome sequence assembly and mating type (MAT) locus characterization of the leprose asexual lichenized fungus Lepraria neglecta (Nyl.) Erichsen.</title>
        <authorList>
            <person name="Allen J.L."/>
            <person name="Pfeffer B."/>
        </authorList>
    </citation>
    <scope>NUCLEOTIDE SEQUENCE</scope>
    <source>
        <strain evidence="1">Allen 5258</strain>
    </source>
</reference>
<accession>A0AAE0DLV9</accession>
<comment type="caution">
    <text evidence="1">The sequence shown here is derived from an EMBL/GenBank/DDBJ whole genome shotgun (WGS) entry which is preliminary data.</text>
</comment>
<dbReference type="AlphaFoldDB" id="A0AAE0DLV9"/>
<protein>
    <submittedName>
        <fullName evidence="1">Uncharacterized protein</fullName>
    </submittedName>
</protein>
<sequence>MHLTPSSLAIAFQPSPLALATLAIQEIMVGKVPGFTHSNYTDLGTDYLTSTFCYCTAPTHNESIKDEAHFFLIEYYNFNLNTTFILWHLSTAVQDDVHTCLSPRTEDGNLGRDDLFGWSGRRATFGPIDAAAKPEKAKACAQRIKPHPNRDKLRNKPQHNALSKIIPSSLTLAPI</sequence>
<keyword evidence="2" id="KW-1185">Reference proteome</keyword>
<evidence type="ECO:0000313" key="2">
    <source>
        <dbReference type="Proteomes" id="UP001276659"/>
    </source>
</evidence>
<dbReference type="EMBL" id="JASNWA010000006">
    <property type="protein sequence ID" value="KAK3174647.1"/>
    <property type="molecule type" value="Genomic_DNA"/>
</dbReference>
<evidence type="ECO:0000313" key="1">
    <source>
        <dbReference type="EMBL" id="KAK3174647.1"/>
    </source>
</evidence>
<name>A0AAE0DLV9_9LECA</name>
<proteinExistence type="predicted"/>